<dbReference type="GO" id="GO:0005737">
    <property type="term" value="C:cytoplasm"/>
    <property type="evidence" value="ECO:0007669"/>
    <property type="project" value="TreeGrafter"/>
</dbReference>
<keyword evidence="2" id="KW-0596">Phosphopantetheine</keyword>
<dbReference type="Pfam" id="PF00668">
    <property type="entry name" value="Condensation"/>
    <property type="match status" value="1"/>
</dbReference>
<reference evidence="6" key="2">
    <citation type="journal article" date="2007" name="J. Am. Chem. Soc.">
        <title>Characterization of the maduropeptin biosynthetic gene cluster from Actinomadura madurae ATCC 39144 supporting a unifying paradigm for enediyne biosynthesis.</title>
        <authorList>
            <person name="Van Lanen S.G."/>
            <person name="Oh T.J."/>
            <person name="Liu W."/>
            <person name="Wendt-Pienkowski E."/>
            <person name="Shen B."/>
        </authorList>
    </citation>
    <scope>NUCLEOTIDE SEQUENCE</scope>
    <source>
        <strain evidence="6">ATCC 39144</strain>
    </source>
</reference>
<protein>
    <submittedName>
        <fullName evidence="6">Type II beta-Tyr adenylation domain protein</fullName>
    </submittedName>
</protein>
<dbReference type="PANTHER" id="PTHR45527">
    <property type="entry name" value="NONRIBOSOMAL PEPTIDE SYNTHETASE"/>
    <property type="match status" value="1"/>
</dbReference>
<dbReference type="PROSITE" id="PS00012">
    <property type="entry name" value="PHOSPHOPANTETHEINE"/>
    <property type="match status" value="1"/>
</dbReference>
<dbReference type="KEGG" id="ag:ABY66004"/>
<dbReference type="GO" id="GO:0008610">
    <property type="term" value="P:lipid biosynthetic process"/>
    <property type="evidence" value="ECO:0007669"/>
    <property type="project" value="UniProtKB-ARBA"/>
</dbReference>
<dbReference type="InterPro" id="IPR045851">
    <property type="entry name" value="AMP-bd_C_sf"/>
</dbReference>
<feature type="compositionally biased region" description="Low complexity" evidence="4">
    <location>
        <begin position="417"/>
        <end position="434"/>
    </location>
</feature>
<dbReference type="GO" id="GO:0003824">
    <property type="term" value="F:catalytic activity"/>
    <property type="evidence" value="ECO:0007669"/>
    <property type="project" value="InterPro"/>
</dbReference>
<evidence type="ECO:0000256" key="2">
    <source>
        <dbReference type="ARBA" id="ARBA00022450"/>
    </source>
</evidence>
<name>B0BLP1_9ACTN</name>
<comment type="cofactor">
    <cofactor evidence="1">
        <name>pantetheine 4'-phosphate</name>
        <dbReference type="ChEBI" id="CHEBI:47942"/>
    </cofactor>
</comment>
<gene>
    <name evidence="6" type="primary">mdpC1</name>
</gene>
<dbReference type="AlphaFoldDB" id="B0BLP1"/>
<dbReference type="SUPFAM" id="SSF56801">
    <property type="entry name" value="Acetyl-CoA synthetase-like"/>
    <property type="match status" value="1"/>
</dbReference>
<dbReference type="InterPro" id="IPR006162">
    <property type="entry name" value="Ppantetheine_attach_site"/>
</dbReference>
<dbReference type="Pfam" id="PF00550">
    <property type="entry name" value="PP-binding"/>
    <property type="match status" value="1"/>
</dbReference>
<evidence type="ECO:0000256" key="1">
    <source>
        <dbReference type="ARBA" id="ARBA00001957"/>
    </source>
</evidence>
<dbReference type="InterPro" id="IPR000873">
    <property type="entry name" value="AMP-dep_synth/lig_dom"/>
</dbReference>
<dbReference type="InterPro" id="IPR023213">
    <property type="entry name" value="CAT-like_dom_sf"/>
</dbReference>
<dbReference type="EMBL" id="AY271660">
    <property type="protein sequence ID" value="ABY66004.1"/>
    <property type="molecule type" value="Genomic_DNA"/>
</dbReference>
<evidence type="ECO:0000313" key="6">
    <source>
        <dbReference type="EMBL" id="ABY66004.1"/>
    </source>
</evidence>
<evidence type="ECO:0000259" key="5">
    <source>
        <dbReference type="PROSITE" id="PS50075"/>
    </source>
</evidence>
<feature type="compositionally biased region" description="Low complexity" evidence="4">
    <location>
        <begin position="456"/>
        <end position="473"/>
    </location>
</feature>
<evidence type="ECO:0000256" key="3">
    <source>
        <dbReference type="ARBA" id="ARBA00022553"/>
    </source>
</evidence>
<dbReference type="InterPro" id="IPR009081">
    <property type="entry name" value="PP-bd_ACP"/>
</dbReference>
<dbReference type="Gene3D" id="3.30.559.30">
    <property type="entry name" value="Nonribosomal peptide synthetase, condensation domain"/>
    <property type="match status" value="1"/>
</dbReference>
<dbReference type="Gene3D" id="3.30.559.10">
    <property type="entry name" value="Chloramphenicol acetyltransferase-like domain"/>
    <property type="match status" value="1"/>
</dbReference>
<dbReference type="CDD" id="cd05930">
    <property type="entry name" value="A_NRPS"/>
    <property type="match status" value="1"/>
</dbReference>
<dbReference type="InterPro" id="IPR029058">
    <property type="entry name" value="AB_hydrolase_fold"/>
</dbReference>
<dbReference type="InterPro" id="IPR025110">
    <property type="entry name" value="AMP-bd_C"/>
</dbReference>
<dbReference type="Gene3D" id="3.30.300.30">
    <property type="match status" value="1"/>
</dbReference>
<proteinExistence type="predicted"/>
<dbReference type="GO" id="GO:0043041">
    <property type="term" value="P:amino acid activation for nonribosomal peptide biosynthetic process"/>
    <property type="evidence" value="ECO:0007669"/>
    <property type="project" value="TreeGrafter"/>
</dbReference>
<dbReference type="PROSITE" id="PS00455">
    <property type="entry name" value="AMP_BINDING"/>
    <property type="match status" value="1"/>
</dbReference>
<accession>B0BLP1</accession>
<dbReference type="Gene3D" id="3.40.50.12780">
    <property type="entry name" value="N-terminal domain of ligase-like"/>
    <property type="match status" value="1"/>
</dbReference>
<keyword evidence="3" id="KW-0597">Phosphoprotein</keyword>
<reference evidence="6" key="3">
    <citation type="submission" date="2007-05" db="EMBL/GenBank/DDBJ databases">
        <title>Characterization of the Gene Cluster for Maduropeptin from Actinomadura madurae ATCC 39144 Establishes a Unifying Paradigm for Enediyne Biosynthesis.</title>
        <authorList>
            <person name="Van Lanen S.G."/>
            <person name="Oh T.-J."/>
            <person name="Liu W."/>
            <person name="Wendt-Pienkowski E."/>
            <person name="Shen B."/>
        </authorList>
    </citation>
    <scope>NUCLEOTIDE SEQUENCE</scope>
    <source>
        <strain evidence="6">ATCC 39144</strain>
    </source>
</reference>
<dbReference type="InterPro" id="IPR001242">
    <property type="entry name" value="Condensation_dom"/>
</dbReference>
<dbReference type="PROSITE" id="PS50075">
    <property type="entry name" value="CARRIER"/>
    <property type="match status" value="1"/>
</dbReference>
<dbReference type="InterPro" id="IPR036736">
    <property type="entry name" value="ACP-like_sf"/>
</dbReference>
<dbReference type="PANTHER" id="PTHR45527:SF1">
    <property type="entry name" value="FATTY ACID SYNTHASE"/>
    <property type="match status" value="1"/>
</dbReference>
<feature type="domain" description="Carrier" evidence="5">
    <location>
        <begin position="1014"/>
        <end position="1089"/>
    </location>
</feature>
<dbReference type="Gene3D" id="3.40.50.1820">
    <property type="entry name" value="alpha/beta hydrolase"/>
    <property type="match status" value="1"/>
</dbReference>
<dbReference type="InterPro" id="IPR042099">
    <property type="entry name" value="ANL_N_sf"/>
</dbReference>
<dbReference type="SUPFAM" id="SSF52777">
    <property type="entry name" value="CoA-dependent acyltransferases"/>
    <property type="match status" value="2"/>
</dbReference>
<dbReference type="SUPFAM" id="SSF47336">
    <property type="entry name" value="ACP-like"/>
    <property type="match status" value="1"/>
</dbReference>
<sequence length="1115" mass="116851">MTAIGTAPHDAGAASGVQAGFRFLDRMAPDGTAHRIRRAYEVRGPLDVPALRDAWTATLDRHELLRTAIGEDDDGRPVPLPVADPAASFVRDGRPRHVGGAPATLTVTSRAPDSHRLLLDLHPACADERSVAIVLAELSYRYARAVGAEPGDAPPEPRARYLDHAARSRAAEAAPAFRRSLAWWAAALTPPPEPPDLPADGARSGVAADRASVPFTWTDGVAEPLARLCERERVRPDAVLLAALHALLHRYGGAARTAVGVPCPVRPAGSAGVVGPFENLLVHVADSTGDPSFRELVRRTARTLRAAREHRAVPFDRIVRTVDVPRAPDRLPLCDVLFRYAEDEPSGLRLPGAEVRPSEAAAPAVAALALSIEGASASRVAGTLGYRTDMFGREAAEGVLTQLRTLLAAALTAPETPADALPLTPPTTDTSDLTTRVEADPPDAPPSTHSAPPTLPGADPSAATDPSDAGSSALPGADLSDLSDLSGAVPGAASGAGTVHGMVLRSAARVPGAVAVSHLGEELTYAELERESSRIAAYLRGIGAEGAPVAIRAPAGTRRISASLGALRAGAHLVWFGPGDVGERGRQVLTELRPACLLLDGDPEQDPLGRWYRDELGGRTVGVSAAGREPAPLPPDGPAGPATTVYVAHTSGSTGRPKGVAHTHASFAQFLTWMADALDIGPGTRLAQWAAPEHDPSLCEVFATLAAGGTLCPVPDRIRAHPERLVDWLVAERITFLQVIPGLARELLKELRRRGGTERLAALDRLVLMGEALPGELADALRDALPGARLANVYGPTETIAATWYDITGPVAGTVPIGRPIPGRQVLVLDGADRPCPTGVTGELVIRSPYAAAGYVGGIGDEAFRPVPGLDDPPGAGGPVRCYRTGDLARRRWDGLLEFRGRRDHQVKLSGVRLELAEIEAVLAAQDSVAECAVVPVVDGDGLVSRLVAYVVPGPDGDAGGATEWRARLRGRFGASVRLVSFETLRGPLPRNAAGKIDRRRLPVPGPVAVPARAPKGAVEGALADIWRRLLDVEHVDAGTSFFAAGGHSLLLARLASRIRRRFGVEIPLLECLAHPTLAGMSALIEASGGADAGTWTHQRADVDAETGTVPERSE</sequence>
<dbReference type="Pfam" id="PF00501">
    <property type="entry name" value="AMP-binding"/>
    <property type="match status" value="1"/>
</dbReference>
<evidence type="ECO:0000256" key="4">
    <source>
        <dbReference type="SAM" id="MobiDB-lite"/>
    </source>
</evidence>
<feature type="region of interest" description="Disordered" evidence="4">
    <location>
        <begin position="417"/>
        <end position="478"/>
    </location>
</feature>
<dbReference type="Pfam" id="PF13193">
    <property type="entry name" value="AMP-binding_C"/>
    <property type="match status" value="1"/>
</dbReference>
<organism evidence="6">
    <name type="scientific">Actinomadura madurae</name>
    <dbReference type="NCBI Taxonomy" id="1993"/>
    <lineage>
        <taxon>Bacteria</taxon>
        <taxon>Bacillati</taxon>
        <taxon>Actinomycetota</taxon>
        <taxon>Actinomycetes</taxon>
        <taxon>Streptosporangiales</taxon>
        <taxon>Thermomonosporaceae</taxon>
        <taxon>Actinomadura</taxon>
    </lineage>
</organism>
<dbReference type="GO" id="GO:0044550">
    <property type="term" value="P:secondary metabolite biosynthetic process"/>
    <property type="evidence" value="ECO:0007669"/>
    <property type="project" value="TreeGrafter"/>
</dbReference>
<dbReference type="GO" id="GO:0031177">
    <property type="term" value="F:phosphopantetheine binding"/>
    <property type="evidence" value="ECO:0007669"/>
    <property type="project" value="TreeGrafter"/>
</dbReference>
<reference evidence="6" key="1">
    <citation type="journal article" date="2003" name="Proc. Natl. Acad. Sci. U.S.A.">
        <title>Rapid PCR amplification of minimal enediyne polyketide synthase cassettes leads to a predictive familial classification model.</title>
        <authorList>
            <person name="Liu W."/>
            <person name="Ahlert J."/>
            <person name="Gao Q."/>
            <person name="Wendt-Pienkowski E."/>
            <person name="Shen B."/>
            <person name="Thorson J.S."/>
        </authorList>
    </citation>
    <scope>NUCLEOTIDE SEQUENCE</scope>
    <source>
        <strain evidence="6">ATCC 39144</strain>
    </source>
</reference>
<dbReference type="InterPro" id="IPR020845">
    <property type="entry name" value="AMP-binding_CS"/>
</dbReference>